<comment type="caution">
    <text evidence="9">The sequence shown here is derived from an EMBL/GenBank/DDBJ whole genome shotgun (WGS) entry which is preliminary data.</text>
</comment>
<dbReference type="GO" id="GO:0005829">
    <property type="term" value="C:cytosol"/>
    <property type="evidence" value="ECO:0007669"/>
    <property type="project" value="TreeGrafter"/>
</dbReference>
<evidence type="ECO:0000256" key="1">
    <source>
        <dbReference type="ARBA" id="ARBA00004123"/>
    </source>
</evidence>
<dbReference type="GO" id="GO:0106004">
    <property type="term" value="P:tRNA (guanine-N7)-methylation"/>
    <property type="evidence" value="ECO:0007669"/>
    <property type="project" value="UniProtKB-UniRule"/>
</dbReference>
<dbReference type="GO" id="GO:0043527">
    <property type="term" value="C:tRNA methyltransferase complex"/>
    <property type="evidence" value="ECO:0007669"/>
    <property type="project" value="TreeGrafter"/>
</dbReference>
<comment type="function">
    <text evidence="6">Required for the formation of N(7)-methylguanine at position 46 (m7G46) in tRNA. In the complex, it is required to stabilize and induce conformational changes of the catalytic subunit.</text>
</comment>
<feature type="region of interest" description="Disordered" evidence="8">
    <location>
        <begin position="532"/>
        <end position="558"/>
    </location>
</feature>
<keyword evidence="4 6" id="KW-0677">Repeat</keyword>
<dbReference type="SUPFAM" id="SSF50978">
    <property type="entry name" value="WD40 repeat-like"/>
    <property type="match status" value="1"/>
</dbReference>
<sequence>MASYPHTHLFHGEYKTVAISGPHIQVLHSKTGELLRSTVSLESAKLDALLKTGPIRCAAPDFEYAHLVTVGDDKQLKVWAIDSLELLSVREIPKKPTQILFTRSGRTILVADKFGDVFSYPLAPPPTPTPAPSQSAESDTLASHENPSGGTLILGHTSLLTTFVLTPDETHIITADRDEHIRVSWFSQGYTIESFCLGHKKFISAIHIPRDIAAHDILISGGGDPVIKIWQWRTGRRLYDVAIEEVVRPFIVVHRVRPKRGYDSDGERKPPSRRWLARQRRRQAKAAAATNTLSEDADTIPGVEAEAEADVDVDVEDMDENEGSESGDETVDVCATPSPAPGDPGESLAAAVLVVQKIETLRIDGRLVVVFSAVGAAALFWFALPPDLAATASEGLPVHKLDFGRPVVTFTPVSGSPDCVWVSLDVHWRPEGPSPDIPSHVKLVRLGPDSATEVSSPPPLLSTLNCASVIPNEREFSALQLYEPLTSLPKNIDATHNPMIRDGPNSADVADAKGKRSAKATGKMRTRMALLARGVQEESPVKRAKGETGEGDDVMDES</sequence>
<feature type="compositionally biased region" description="Polar residues" evidence="8">
    <location>
        <begin position="133"/>
        <end position="145"/>
    </location>
</feature>
<evidence type="ECO:0000256" key="3">
    <source>
        <dbReference type="ARBA" id="ARBA00022694"/>
    </source>
</evidence>
<dbReference type="InterPro" id="IPR001680">
    <property type="entry name" value="WD40_rpt"/>
</dbReference>
<dbReference type="EMBL" id="WHVB01000018">
    <property type="protein sequence ID" value="KAF8473665.1"/>
    <property type="molecule type" value="Genomic_DNA"/>
</dbReference>
<gene>
    <name evidence="9" type="ORF">DFH94DRAFT_763524</name>
</gene>
<evidence type="ECO:0000313" key="9">
    <source>
        <dbReference type="EMBL" id="KAF8473665.1"/>
    </source>
</evidence>
<dbReference type="PANTHER" id="PTHR16288:SF0">
    <property type="entry name" value="TRNA (GUANINE-N(7)-)-METHYLTRANSFERASE NON-CATALYTIC SUBUNIT WDR4"/>
    <property type="match status" value="1"/>
</dbReference>
<feature type="region of interest" description="Disordered" evidence="8">
    <location>
        <begin position="287"/>
        <end position="332"/>
    </location>
</feature>
<feature type="compositionally biased region" description="Acidic residues" evidence="8">
    <location>
        <begin position="305"/>
        <end position="331"/>
    </location>
</feature>
<accession>A0A9P5JZL4</accession>
<keyword evidence="2 6" id="KW-0853">WD repeat</keyword>
<dbReference type="AlphaFoldDB" id="A0A9P5JZL4"/>
<evidence type="ECO:0000256" key="2">
    <source>
        <dbReference type="ARBA" id="ARBA00022574"/>
    </source>
</evidence>
<feature type="region of interest" description="Disordered" evidence="8">
    <location>
        <begin position="122"/>
        <end position="145"/>
    </location>
</feature>
<keyword evidence="3 6" id="KW-0819">tRNA processing</keyword>
<dbReference type="SMART" id="SM00320">
    <property type="entry name" value="WD40"/>
    <property type="match status" value="3"/>
</dbReference>
<comment type="subcellular location">
    <subcellularLocation>
        <location evidence="1 6">Nucleus</location>
    </subcellularLocation>
</comment>
<evidence type="ECO:0000256" key="7">
    <source>
        <dbReference type="PROSITE-ProRule" id="PRU00221"/>
    </source>
</evidence>
<feature type="compositionally biased region" description="Pro residues" evidence="8">
    <location>
        <begin position="122"/>
        <end position="131"/>
    </location>
</feature>
<evidence type="ECO:0000256" key="8">
    <source>
        <dbReference type="SAM" id="MobiDB-lite"/>
    </source>
</evidence>
<dbReference type="PROSITE" id="PS50082">
    <property type="entry name" value="WD_REPEATS_2"/>
    <property type="match status" value="1"/>
</dbReference>
<evidence type="ECO:0000256" key="6">
    <source>
        <dbReference type="HAMAP-Rule" id="MF_03056"/>
    </source>
</evidence>
<proteinExistence type="inferred from homology"/>
<name>A0A9P5JZL4_9AGAM</name>
<dbReference type="Proteomes" id="UP000759537">
    <property type="component" value="Unassembled WGS sequence"/>
</dbReference>
<dbReference type="GO" id="GO:0005634">
    <property type="term" value="C:nucleus"/>
    <property type="evidence" value="ECO:0007669"/>
    <property type="project" value="UniProtKB-SubCell"/>
</dbReference>
<dbReference type="PANTHER" id="PTHR16288">
    <property type="entry name" value="WD40 REPEAT PROTEIN 4"/>
    <property type="match status" value="1"/>
</dbReference>
<organism evidence="9 10">
    <name type="scientific">Russula ochroleuca</name>
    <dbReference type="NCBI Taxonomy" id="152965"/>
    <lineage>
        <taxon>Eukaryota</taxon>
        <taxon>Fungi</taxon>
        <taxon>Dikarya</taxon>
        <taxon>Basidiomycota</taxon>
        <taxon>Agaricomycotina</taxon>
        <taxon>Agaricomycetes</taxon>
        <taxon>Russulales</taxon>
        <taxon>Russulaceae</taxon>
        <taxon>Russula</taxon>
    </lineage>
</organism>
<reference evidence="9" key="1">
    <citation type="submission" date="2019-10" db="EMBL/GenBank/DDBJ databases">
        <authorList>
            <consortium name="DOE Joint Genome Institute"/>
            <person name="Kuo A."/>
            <person name="Miyauchi S."/>
            <person name="Kiss E."/>
            <person name="Drula E."/>
            <person name="Kohler A."/>
            <person name="Sanchez-Garcia M."/>
            <person name="Andreopoulos B."/>
            <person name="Barry K.W."/>
            <person name="Bonito G."/>
            <person name="Buee M."/>
            <person name="Carver A."/>
            <person name="Chen C."/>
            <person name="Cichocki N."/>
            <person name="Clum A."/>
            <person name="Culley D."/>
            <person name="Crous P.W."/>
            <person name="Fauchery L."/>
            <person name="Girlanda M."/>
            <person name="Hayes R."/>
            <person name="Keri Z."/>
            <person name="LaButti K."/>
            <person name="Lipzen A."/>
            <person name="Lombard V."/>
            <person name="Magnuson J."/>
            <person name="Maillard F."/>
            <person name="Morin E."/>
            <person name="Murat C."/>
            <person name="Nolan M."/>
            <person name="Ohm R."/>
            <person name="Pangilinan J."/>
            <person name="Pereira M."/>
            <person name="Perotto S."/>
            <person name="Peter M."/>
            <person name="Riley R."/>
            <person name="Sitrit Y."/>
            <person name="Stielow B."/>
            <person name="Szollosi G."/>
            <person name="Zifcakova L."/>
            <person name="Stursova M."/>
            <person name="Spatafora J.W."/>
            <person name="Tedersoo L."/>
            <person name="Vaario L.-M."/>
            <person name="Yamada A."/>
            <person name="Yan M."/>
            <person name="Wang P."/>
            <person name="Xu J."/>
            <person name="Bruns T."/>
            <person name="Baldrian P."/>
            <person name="Vilgalys R."/>
            <person name="Henrissat B."/>
            <person name="Grigoriev I.V."/>
            <person name="Hibbett D."/>
            <person name="Nagy L.G."/>
            <person name="Martin F.M."/>
        </authorList>
    </citation>
    <scope>NUCLEOTIDE SEQUENCE</scope>
    <source>
        <strain evidence="9">Prilba</strain>
    </source>
</reference>
<feature type="compositionally biased region" description="Acidic residues" evidence="8">
    <location>
        <begin position="549"/>
        <end position="558"/>
    </location>
</feature>
<feature type="compositionally biased region" description="Basic and acidic residues" evidence="8">
    <location>
        <begin position="535"/>
        <end position="548"/>
    </location>
</feature>
<comment type="pathway">
    <text evidence="6">tRNA modification; N(7)-methylguanine-tRNA biosynthesis.</text>
</comment>
<dbReference type="InterPro" id="IPR015943">
    <property type="entry name" value="WD40/YVTN_repeat-like_dom_sf"/>
</dbReference>
<evidence type="ECO:0000313" key="10">
    <source>
        <dbReference type="Proteomes" id="UP000759537"/>
    </source>
</evidence>
<dbReference type="InterPro" id="IPR036322">
    <property type="entry name" value="WD40_repeat_dom_sf"/>
</dbReference>
<reference evidence="9" key="2">
    <citation type="journal article" date="2020" name="Nat. Commun.">
        <title>Large-scale genome sequencing of mycorrhizal fungi provides insights into the early evolution of symbiotic traits.</title>
        <authorList>
            <person name="Miyauchi S."/>
            <person name="Kiss E."/>
            <person name="Kuo A."/>
            <person name="Drula E."/>
            <person name="Kohler A."/>
            <person name="Sanchez-Garcia M."/>
            <person name="Morin E."/>
            <person name="Andreopoulos B."/>
            <person name="Barry K.W."/>
            <person name="Bonito G."/>
            <person name="Buee M."/>
            <person name="Carver A."/>
            <person name="Chen C."/>
            <person name="Cichocki N."/>
            <person name="Clum A."/>
            <person name="Culley D."/>
            <person name="Crous P.W."/>
            <person name="Fauchery L."/>
            <person name="Girlanda M."/>
            <person name="Hayes R.D."/>
            <person name="Keri Z."/>
            <person name="LaButti K."/>
            <person name="Lipzen A."/>
            <person name="Lombard V."/>
            <person name="Magnuson J."/>
            <person name="Maillard F."/>
            <person name="Murat C."/>
            <person name="Nolan M."/>
            <person name="Ohm R.A."/>
            <person name="Pangilinan J."/>
            <person name="Pereira M.F."/>
            <person name="Perotto S."/>
            <person name="Peter M."/>
            <person name="Pfister S."/>
            <person name="Riley R."/>
            <person name="Sitrit Y."/>
            <person name="Stielow J.B."/>
            <person name="Szollosi G."/>
            <person name="Zifcakova L."/>
            <person name="Stursova M."/>
            <person name="Spatafora J.W."/>
            <person name="Tedersoo L."/>
            <person name="Vaario L.M."/>
            <person name="Yamada A."/>
            <person name="Yan M."/>
            <person name="Wang P."/>
            <person name="Xu J."/>
            <person name="Bruns T."/>
            <person name="Baldrian P."/>
            <person name="Vilgalys R."/>
            <person name="Dunand C."/>
            <person name="Henrissat B."/>
            <person name="Grigoriev I.V."/>
            <person name="Hibbett D."/>
            <person name="Nagy L.G."/>
            <person name="Martin F.M."/>
        </authorList>
    </citation>
    <scope>NUCLEOTIDE SEQUENCE</scope>
    <source>
        <strain evidence="9">Prilba</strain>
    </source>
</reference>
<feature type="repeat" description="WD" evidence="7">
    <location>
        <begin position="196"/>
        <end position="240"/>
    </location>
</feature>
<dbReference type="HAMAP" id="MF_03056">
    <property type="entry name" value="TRM82"/>
    <property type="match status" value="1"/>
</dbReference>
<keyword evidence="10" id="KW-1185">Reference proteome</keyword>
<dbReference type="InterPro" id="IPR028884">
    <property type="entry name" value="Trm82"/>
</dbReference>
<comment type="similarity">
    <text evidence="6">Belongs to the WD repeat TRM82 family.</text>
</comment>
<protein>
    <submittedName>
        <fullName evidence="9">WD40 repeat-like protein</fullName>
    </submittedName>
</protein>
<evidence type="ECO:0000256" key="4">
    <source>
        <dbReference type="ARBA" id="ARBA00022737"/>
    </source>
</evidence>
<dbReference type="OrthoDB" id="339900at2759"/>
<dbReference type="Gene3D" id="2.130.10.10">
    <property type="entry name" value="YVTN repeat-like/Quinoprotein amine dehydrogenase"/>
    <property type="match status" value="1"/>
</dbReference>
<keyword evidence="5 6" id="KW-0539">Nucleus</keyword>
<evidence type="ECO:0000256" key="5">
    <source>
        <dbReference type="ARBA" id="ARBA00023242"/>
    </source>
</evidence>